<keyword evidence="5" id="KW-0032">Aminotransferase</keyword>
<dbReference type="PANTHER" id="PTHR46577">
    <property type="entry name" value="HTH-TYPE TRANSCRIPTIONAL REGULATORY PROTEIN GABR"/>
    <property type="match status" value="1"/>
</dbReference>
<feature type="domain" description="HTH gntR-type" evidence="4">
    <location>
        <begin position="13"/>
        <end position="81"/>
    </location>
</feature>
<evidence type="ECO:0000313" key="5">
    <source>
        <dbReference type="EMBL" id="MBW3096204.1"/>
    </source>
</evidence>
<evidence type="ECO:0000259" key="4">
    <source>
        <dbReference type="PROSITE" id="PS50949"/>
    </source>
</evidence>
<reference evidence="5" key="1">
    <citation type="submission" date="2021-07" db="EMBL/GenBank/DDBJ databases">
        <title>Pseudohoeflea marina sp. nov. a polyhydroxyalcanoate-producing bacterium.</title>
        <authorList>
            <person name="Zheng W."/>
            <person name="Yu S."/>
            <person name="Huang Y."/>
        </authorList>
    </citation>
    <scope>NUCLEOTIDE SEQUENCE</scope>
    <source>
        <strain evidence="5">DP4N28-3</strain>
    </source>
</reference>
<evidence type="ECO:0000313" key="6">
    <source>
        <dbReference type="Proteomes" id="UP001430804"/>
    </source>
</evidence>
<proteinExistence type="predicted"/>
<accession>A0ABS6WJT3</accession>
<dbReference type="InterPro" id="IPR051446">
    <property type="entry name" value="HTH_trans_reg/aminotransferase"/>
</dbReference>
<dbReference type="PANTHER" id="PTHR46577:SF1">
    <property type="entry name" value="HTH-TYPE TRANSCRIPTIONAL REGULATORY PROTEIN GABR"/>
    <property type="match status" value="1"/>
</dbReference>
<dbReference type="InterPro" id="IPR004839">
    <property type="entry name" value="Aminotransferase_I/II_large"/>
</dbReference>
<organism evidence="5 6">
    <name type="scientific">Pseudohoeflea coraliihabitans</name>
    <dbReference type="NCBI Taxonomy" id="2860393"/>
    <lineage>
        <taxon>Bacteria</taxon>
        <taxon>Pseudomonadati</taxon>
        <taxon>Pseudomonadota</taxon>
        <taxon>Alphaproteobacteria</taxon>
        <taxon>Hyphomicrobiales</taxon>
        <taxon>Rhizobiaceae</taxon>
        <taxon>Pseudohoeflea</taxon>
    </lineage>
</organism>
<dbReference type="Proteomes" id="UP001430804">
    <property type="component" value="Unassembled WGS sequence"/>
</dbReference>
<evidence type="ECO:0000256" key="2">
    <source>
        <dbReference type="ARBA" id="ARBA00023125"/>
    </source>
</evidence>
<evidence type="ECO:0000256" key="3">
    <source>
        <dbReference type="ARBA" id="ARBA00023163"/>
    </source>
</evidence>
<sequence>MTIWPPQPGSLRRPAYRSLADAVMHAVETGELKYGDRLPTHRNLAYDLKLSVQTVSRAYDELVRRGVITGEVGRGTFIRATRGEAGTPYLAQRQEGELIDLSLLKPVLEPMHGELMRRALGELADDLPDLVYSSFRPARALSRHRPAAVQWLDKCGIRLGHQSVVLTNGSTSAMALALMTVANGGDLVATEALSHHTLKPLARYQGLRLRGLPSDEAGMLPEALDKACRREGIRAVFLMPAGLGPQAVIMPEERRSALVEVATRHDLQIIENDAWGPMQSVRHKPIAMLAPERTFYFTGLTKCVMPGLRLGFLVVPEAFEAAAANRHLVTSWMATPLIAEIAARWIKDGTAERVVAWQSEALAERNRLARRVFAATPVLGHANGMHIWLPLPAAWTEDDFVSHARQHGVAVAPGSAFAVADELVAPAVRICIGAGQLAEVEKGLRVAARLVRGQPEPALLAN</sequence>
<dbReference type="EMBL" id="JAHWQX010000001">
    <property type="protein sequence ID" value="MBW3096204.1"/>
    <property type="molecule type" value="Genomic_DNA"/>
</dbReference>
<dbReference type="RefSeq" id="WP_219158209.1">
    <property type="nucleotide sequence ID" value="NZ_JAHWQX010000001.1"/>
</dbReference>
<evidence type="ECO:0000256" key="1">
    <source>
        <dbReference type="ARBA" id="ARBA00023015"/>
    </source>
</evidence>
<dbReference type="Pfam" id="PF00155">
    <property type="entry name" value="Aminotran_1_2"/>
    <property type="match status" value="1"/>
</dbReference>
<dbReference type="SMART" id="SM00345">
    <property type="entry name" value="HTH_GNTR"/>
    <property type="match status" value="1"/>
</dbReference>
<keyword evidence="6" id="KW-1185">Reference proteome</keyword>
<dbReference type="InterPro" id="IPR000524">
    <property type="entry name" value="Tscrpt_reg_HTH_GntR"/>
</dbReference>
<dbReference type="PROSITE" id="PS50949">
    <property type="entry name" value="HTH_GNTR"/>
    <property type="match status" value="1"/>
</dbReference>
<dbReference type="CDD" id="cd00609">
    <property type="entry name" value="AAT_like"/>
    <property type="match status" value="1"/>
</dbReference>
<comment type="caution">
    <text evidence="5">The sequence shown here is derived from an EMBL/GenBank/DDBJ whole genome shotgun (WGS) entry which is preliminary data.</text>
</comment>
<dbReference type="Pfam" id="PF00392">
    <property type="entry name" value="GntR"/>
    <property type="match status" value="1"/>
</dbReference>
<keyword evidence="2" id="KW-0238">DNA-binding</keyword>
<dbReference type="CDD" id="cd07377">
    <property type="entry name" value="WHTH_GntR"/>
    <property type="match status" value="1"/>
</dbReference>
<keyword evidence="3" id="KW-0804">Transcription</keyword>
<gene>
    <name evidence="5" type="ORF">KY465_02795</name>
</gene>
<name>A0ABS6WJT3_9HYPH</name>
<keyword evidence="5" id="KW-0808">Transferase</keyword>
<dbReference type="GO" id="GO:0008483">
    <property type="term" value="F:transaminase activity"/>
    <property type="evidence" value="ECO:0007669"/>
    <property type="project" value="UniProtKB-KW"/>
</dbReference>
<keyword evidence="1" id="KW-0805">Transcription regulation</keyword>
<protein>
    <submittedName>
        <fullName evidence="5">PLP-dependent aminotransferase family protein</fullName>
    </submittedName>
</protein>